<feature type="coiled-coil region" evidence="1">
    <location>
        <begin position="280"/>
        <end position="384"/>
    </location>
</feature>
<protein>
    <submittedName>
        <fullName evidence="3">Uncharacterized protein</fullName>
    </submittedName>
</protein>
<accession>A0A1V9Y688</accession>
<sequence>MSGFRLQPHELLRDPTKDELYNGPERTKLPVAVQRMDAADTACTFCGVSYFVFAEVQELQQKVKCFQRQFEIVAQWLQAERAKQVACKAEMAAVQAEHAHTVATVSSALKGFTVFEQAHRRDLEGLRQRNSALVVQLAATEKEKLTQRELILDEANRRIAEAEDQVRAKGLELGRLQQQMLDALQEAASLHETSQAQWAAEKSVLATQLDAAKASLSAYKVKATAEHGRLEARIAAQEEEVHAATAAQAQLRTIIEGQERALADARSELEHKATTSTETFAAVQAELRRAQHEIQTLHDQLLQAQAVASRTLAEAEVERVDVNQLQDDIAKWKHQATALEKNKALLLAERTSLKQEVAAFDDRLREAKNQSKALQQSLDEQARLLSSRAAEAKAALDAVKLEWTKEVAQLKSNHIIAMDSATATAQEQIERLQLELQQLNDHVRHIKLATTIAEKKCDETERALREAKQRAAGYMEELQSAKMGHQQAKSSVSALERKLREAEQDQATLVAQRDSLQQDLETKQLALDKGMATSLQAKDATIDRLKTEILQYKKTVEQLEAAVREVPKLPPQPKTVSNQESVSSDLHELRSLLAQKEQEISLLQQTVHRECLERTSMLEKMRSAKILPDMAASTGDMGGHHPRHPETEDDPTPTTAPTGLASFYEKLRRNKKPKAKKGP</sequence>
<keyword evidence="4" id="KW-1185">Reference proteome</keyword>
<feature type="coiled-coil region" evidence="1">
    <location>
        <begin position="220"/>
        <end position="247"/>
    </location>
</feature>
<feature type="region of interest" description="Disordered" evidence="2">
    <location>
        <begin position="631"/>
        <end position="679"/>
    </location>
</feature>
<proteinExistence type="predicted"/>
<dbReference type="OrthoDB" id="78820at2759"/>
<gene>
    <name evidence="3" type="ORF">ACHHYP_16632</name>
</gene>
<keyword evidence="1" id="KW-0175">Coiled coil</keyword>
<feature type="compositionally biased region" description="Basic residues" evidence="2">
    <location>
        <begin position="668"/>
        <end position="679"/>
    </location>
</feature>
<dbReference type="Proteomes" id="UP000243579">
    <property type="component" value="Unassembled WGS sequence"/>
</dbReference>
<comment type="caution">
    <text evidence="3">The sequence shown here is derived from an EMBL/GenBank/DDBJ whole genome shotgun (WGS) entry which is preliminary data.</text>
</comment>
<reference evidence="3 4" key="1">
    <citation type="journal article" date="2014" name="Genome Biol. Evol.">
        <title>The secreted proteins of Achlya hypogyna and Thraustotheca clavata identify the ancestral oomycete secretome and reveal gene acquisitions by horizontal gene transfer.</title>
        <authorList>
            <person name="Misner I."/>
            <person name="Blouin N."/>
            <person name="Leonard G."/>
            <person name="Richards T.A."/>
            <person name="Lane C.E."/>
        </authorList>
    </citation>
    <scope>NUCLEOTIDE SEQUENCE [LARGE SCALE GENOMIC DNA]</scope>
    <source>
        <strain evidence="3 4">ATCC 48635</strain>
    </source>
</reference>
<dbReference type="STRING" id="1202772.A0A1V9Y688"/>
<evidence type="ECO:0000313" key="3">
    <source>
        <dbReference type="EMBL" id="OQR81241.1"/>
    </source>
</evidence>
<dbReference type="EMBL" id="JNBR01002826">
    <property type="protein sequence ID" value="OQR81241.1"/>
    <property type="molecule type" value="Genomic_DNA"/>
</dbReference>
<feature type="coiled-coil region" evidence="1">
    <location>
        <begin position="123"/>
        <end position="179"/>
    </location>
</feature>
<name>A0A1V9Y688_ACHHY</name>
<evidence type="ECO:0000313" key="4">
    <source>
        <dbReference type="Proteomes" id="UP000243579"/>
    </source>
</evidence>
<evidence type="ECO:0000256" key="1">
    <source>
        <dbReference type="SAM" id="Coils"/>
    </source>
</evidence>
<feature type="coiled-coil region" evidence="1">
    <location>
        <begin position="422"/>
        <end position="606"/>
    </location>
</feature>
<evidence type="ECO:0000256" key="2">
    <source>
        <dbReference type="SAM" id="MobiDB-lite"/>
    </source>
</evidence>
<organism evidence="3 4">
    <name type="scientific">Achlya hypogyna</name>
    <name type="common">Oomycete</name>
    <name type="synonym">Protoachlya hypogyna</name>
    <dbReference type="NCBI Taxonomy" id="1202772"/>
    <lineage>
        <taxon>Eukaryota</taxon>
        <taxon>Sar</taxon>
        <taxon>Stramenopiles</taxon>
        <taxon>Oomycota</taxon>
        <taxon>Saprolegniomycetes</taxon>
        <taxon>Saprolegniales</taxon>
        <taxon>Achlyaceae</taxon>
        <taxon>Achlya</taxon>
    </lineage>
</organism>
<dbReference type="AlphaFoldDB" id="A0A1V9Y688"/>